<organism evidence="3 4">
    <name type="scientific">Clostridium tarantellae</name>
    <dbReference type="NCBI Taxonomy" id="39493"/>
    <lineage>
        <taxon>Bacteria</taxon>
        <taxon>Bacillati</taxon>
        <taxon>Bacillota</taxon>
        <taxon>Clostridia</taxon>
        <taxon>Eubacteriales</taxon>
        <taxon>Clostridiaceae</taxon>
        <taxon>Clostridium</taxon>
    </lineage>
</organism>
<dbReference type="SUPFAM" id="SSF88713">
    <property type="entry name" value="Glycoside hydrolase/deacetylase"/>
    <property type="match status" value="1"/>
</dbReference>
<keyword evidence="1" id="KW-0812">Transmembrane</keyword>
<evidence type="ECO:0000256" key="1">
    <source>
        <dbReference type="SAM" id="Phobius"/>
    </source>
</evidence>
<dbReference type="InterPro" id="IPR011330">
    <property type="entry name" value="Glyco_hydro/deAcase_b/a-brl"/>
</dbReference>
<keyword evidence="1" id="KW-0472">Membrane</keyword>
<keyword evidence="4" id="KW-1185">Reference proteome</keyword>
<dbReference type="InterPro" id="IPR018763">
    <property type="entry name" value="DUF2334"/>
</dbReference>
<gene>
    <name evidence="3" type="ORF">GBZ86_09615</name>
</gene>
<reference evidence="3 4" key="1">
    <citation type="submission" date="2019-10" db="EMBL/GenBank/DDBJ databases">
        <title>The Genome Sequence of Clostridium tarantellae Isolated from Fish Brain.</title>
        <authorList>
            <person name="Bano L."/>
            <person name="Kiel M."/>
            <person name="Sales G."/>
            <person name="Doxey A.C."/>
            <person name="Mansfield M.J."/>
            <person name="Schiavone M."/>
            <person name="Rossetto O."/>
            <person name="Pirazzini M."/>
            <person name="Dobrindt U."/>
            <person name="Montecucco C."/>
        </authorList>
    </citation>
    <scope>NUCLEOTIDE SEQUENCE [LARGE SCALE GENOMIC DNA]</scope>
    <source>
        <strain evidence="3 4">DSM 3997</strain>
    </source>
</reference>
<feature type="domain" description="Copper amine oxidase-like N-terminal" evidence="2">
    <location>
        <begin position="83"/>
        <end position="183"/>
    </location>
</feature>
<dbReference type="OrthoDB" id="2339428at2"/>
<accession>A0A6I1MPG6</accession>
<sequence>MNVKKLMKIIGVSIGIIISLFFLFAICKIIIFRIYMMDDIRVRNGKVQYEEAFLPKDIKLIDVKIDKEESNKIIPINDEKLYFNGKELKISKHIFQMNLRLYVPLEETLKEMQIKLEKENDNFNIEDKVNFNIFNNFYKKDGENKELRGKCLIIKDKVYISLNDLEEFLNLRDRWSNNLENIYLFKDKKYKKPNKAKNIWGKAALIRLEDVASGGVFGNNENREKLKIMSDYLYSQGIIFHLAWVPRYVEPKKNIDNDFLKNHSMSNVQFINILDHLINRGAVIGLHGYTHQYGNTVSTIGVELSPSVNNNENATKEVAESAIKTAKTLNIPYSFFETPHYRATRKEQKILEKYFRVLYEPYGGFWNLKPLISLNNRNTIYVPTPLGYVKDDDGKIMANRIKRNSTGEKLSSLFVHPFKELKYIELKNIDKDGYGDYVYNQDSPLQNIVQALKETGHVTIRVDNLK</sequence>
<name>A0A6I1MPG6_9CLOT</name>
<evidence type="ECO:0000313" key="3">
    <source>
        <dbReference type="EMBL" id="MPQ44017.1"/>
    </source>
</evidence>
<dbReference type="GO" id="GO:0005975">
    <property type="term" value="P:carbohydrate metabolic process"/>
    <property type="evidence" value="ECO:0007669"/>
    <property type="project" value="InterPro"/>
</dbReference>
<dbReference type="Pfam" id="PF10096">
    <property type="entry name" value="DUF2334"/>
    <property type="match status" value="1"/>
</dbReference>
<protein>
    <submittedName>
        <fullName evidence="3">DUF2334 domain-containing protein</fullName>
    </submittedName>
</protein>
<comment type="caution">
    <text evidence="3">The sequence shown here is derived from an EMBL/GenBank/DDBJ whole genome shotgun (WGS) entry which is preliminary data.</text>
</comment>
<dbReference type="AlphaFoldDB" id="A0A6I1MPG6"/>
<dbReference type="RefSeq" id="WP_152890120.1">
    <property type="nucleotide sequence ID" value="NZ_WHJC01000135.1"/>
</dbReference>
<evidence type="ECO:0000313" key="4">
    <source>
        <dbReference type="Proteomes" id="UP000430345"/>
    </source>
</evidence>
<dbReference type="Proteomes" id="UP000430345">
    <property type="component" value="Unassembled WGS sequence"/>
</dbReference>
<dbReference type="Pfam" id="PF07833">
    <property type="entry name" value="Cu_amine_oxidN1"/>
    <property type="match status" value="1"/>
</dbReference>
<proteinExistence type="predicted"/>
<evidence type="ECO:0000259" key="2">
    <source>
        <dbReference type="Pfam" id="PF07833"/>
    </source>
</evidence>
<dbReference type="InterPro" id="IPR012854">
    <property type="entry name" value="Cu_amine_oxidase-like_N"/>
</dbReference>
<dbReference type="EMBL" id="WHJC01000135">
    <property type="protein sequence ID" value="MPQ44017.1"/>
    <property type="molecule type" value="Genomic_DNA"/>
</dbReference>
<keyword evidence="1" id="KW-1133">Transmembrane helix</keyword>
<feature type="transmembrane region" description="Helical" evidence="1">
    <location>
        <begin position="12"/>
        <end position="36"/>
    </location>
</feature>